<sequence>MPRCTHKGCGQEFDDQANADDSCIYHSGVPVFHEGLKSWSCCDAVNKPVLDFDDFMRIPGCTRGKHTTAEPAKPDLAKPTVKSANETPRLTESIDGKETYSSSQTPSAAVSKPRAVAESSKPPTPAPPVEEEDDLEIEVPAGTTCRRNGCKVAFVSEEENRKGEGPGAVCVYHPAAPIFHEGSKGYFCCKRRVLEFDEFLKIEGCKQGRHLFIPKSKRQTQSFHRQTEELVTCRIDHYQTQTAVNVTVYAKQADKDRSSVKLEENQIHLDLYLPNSKRFTRSVELFGPIDASASTVRYDNTKVTLVLKKLDGRSWALLERTDRDLGGIALTFGVGGRTGTIGAKELVLDDQNSMKKVV</sequence>
<keyword evidence="2" id="KW-1185">Reference proteome</keyword>
<comment type="caution">
    <text evidence="1">The sequence shown here is derived from an EMBL/GenBank/DDBJ whole genome shotgun (WGS) entry which is preliminary data.</text>
</comment>
<dbReference type="EMBL" id="MU277195">
    <property type="protein sequence ID" value="KAI0065484.1"/>
    <property type="molecule type" value="Genomic_DNA"/>
</dbReference>
<accession>A0ACB8T983</accession>
<reference evidence="1" key="1">
    <citation type="submission" date="2021-03" db="EMBL/GenBank/DDBJ databases">
        <authorList>
            <consortium name="DOE Joint Genome Institute"/>
            <person name="Ahrendt S."/>
            <person name="Looney B.P."/>
            <person name="Miyauchi S."/>
            <person name="Morin E."/>
            <person name="Drula E."/>
            <person name="Courty P.E."/>
            <person name="Chicoki N."/>
            <person name="Fauchery L."/>
            <person name="Kohler A."/>
            <person name="Kuo A."/>
            <person name="Labutti K."/>
            <person name="Pangilinan J."/>
            <person name="Lipzen A."/>
            <person name="Riley R."/>
            <person name="Andreopoulos W."/>
            <person name="He G."/>
            <person name="Johnson J."/>
            <person name="Barry K.W."/>
            <person name="Grigoriev I.V."/>
            <person name="Nagy L."/>
            <person name="Hibbett D."/>
            <person name="Henrissat B."/>
            <person name="Matheny P.B."/>
            <person name="Labbe J."/>
            <person name="Martin F."/>
        </authorList>
    </citation>
    <scope>NUCLEOTIDE SEQUENCE</scope>
    <source>
        <strain evidence="1">HHB10654</strain>
    </source>
</reference>
<name>A0ACB8T983_9AGAM</name>
<protein>
    <submittedName>
        <fullName evidence="1">Chord-domain-containing protein</fullName>
    </submittedName>
</protein>
<organism evidence="1 2">
    <name type="scientific">Artomyces pyxidatus</name>
    <dbReference type="NCBI Taxonomy" id="48021"/>
    <lineage>
        <taxon>Eukaryota</taxon>
        <taxon>Fungi</taxon>
        <taxon>Dikarya</taxon>
        <taxon>Basidiomycota</taxon>
        <taxon>Agaricomycotina</taxon>
        <taxon>Agaricomycetes</taxon>
        <taxon>Russulales</taxon>
        <taxon>Auriscalpiaceae</taxon>
        <taxon>Artomyces</taxon>
    </lineage>
</organism>
<gene>
    <name evidence="1" type="ORF">BV25DRAFT_1868755</name>
</gene>
<evidence type="ECO:0000313" key="2">
    <source>
        <dbReference type="Proteomes" id="UP000814140"/>
    </source>
</evidence>
<reference evidence="1" key="2">
    <citation type="journal article" date="2022" name="New Phytol.">
        <title>Evolutionary transition to the ectomycorrhizal habit in the genomes of a hyperdiverse lineage of mushroom-forming fungi.</title>
        <authorList>
            <person name="Looney B."/>
            <person name="Miyauchi S."/>
            <person name="Morin E."/>
            <person name="Drula E."/>
            <person name="Courty P.E."/>
            <person name="Kohler A."/>
            <person name="Kuo A."/>
            <person name="LaButti K."/>
            <person name="Pangilinan J."/>
            <person name="Lipzen A."/>
            <person name="Riley R."/>
            <person name="Andreopoulos W."/>
            <person name="He G."/>
            <person name="Johnson J."/>
            <person name="Nolan M."/>
            <person name="Tritt A."/>
            <person name="Barry K.W."/>
            <person name="Grigoriev I.V."/>
            <person name="Nagy L.G."/>
            <person name="Hibbett D."/>
            <person name="Henrissat B."/>
            <person name="Matheny P.B."/>
            <person name="Labbe J."/>
            <person name="Martin F.M."/>
        </authorList>
    </citation>
    <scope>NUCLEOTIDE SEQUENCE</scope>
    <source>
        <strain evidence="1">HHB10654</strain>
    </source>
</reference>
<proteinExistence type="predicted"/>
<evidence type="ECO:0000313" key="1">
    <source>
        <dbReference type="EMBL" id="KAI0065484.1"/>
    </source>
</evidence>
<dbReference type="Proteomes" id="UP000814140">
    <property type="component" value="Unassembled WGS sequence"/>
</dbReference>